<reference evidence="2 3" key="1">
    <citation type="journal article" date="2022" name="Nat. Genet.">
        <title>Improved pea reference genome and pan-genome highlight genomic features and evolutionary characteristics.</title>
        <authorList>
            <person name="Yang T."/>
            <person name="Liu R."/>
            <person name="Luo Y."/>
            <person name="Hu S."/>
            <person name="Wang D."/>
            <person name="Wang C."/>
            <person name="Pandey M.K."/>
            <person name="Ge S."/>
            <person name="Xu Q."/>
            <person name="Li N."/>
            <person name="Li G."/>
            <person name="Huang Y."/>
            <person name="Saxena R.K."/>
            <person name="Ji Y."/>
            <person name="Li M."/>
            <person name="Yan X."/>
            <person name="He Y."/>
            <person name="Liu Y."/>
            <person name="Wang X."/>
            <person name="Xiang C."/>
            <person name="Varshney R.K."/>
            <person name="Ding H."/>
            <person name="Gao S."/>
            <person name="Zong X."/>
        </authorList>
    </citation>
    <scope>NUCLEOTIDE SEQUENCE [LARGE SCALE GENOMIC DNA]</scope>
    <source>
        <strain evidence="2 3">cv. Zhongwan 6</strain>
    </source>
</reference>
<accession>A0A9D4YBN0</accession>
<dbReference type="Gramene" id="PSAT_LOCUS9420_t1">
    <property type="protein sequence ID" value="CAL5189303.1"/>
    <property type="gene ID" value="PSAT_LOCUS9420"/>
</dbReference>
<dbReference type="Proteomes" id="UP001058974">
    <property type="component" value="Chromosome 2"/>
</dbReference>
<keyword evidence="1" id="KW-0812">Transmembrane</keyword>
<sequence>MINNIFCKRKVRPLLILMGICMTSLNYIGICKPSLSYMECELRINPSDGWENSVSIILESFEELSYIINPSMGIIYLKGKADPLEILLTLNKAGKHATIGWINHGFSRNGENQIQDQARSGENHIQDQGNGYNINDLISQNQYYQPNPNCYYQTNPNLYNMPHNMIFSYGNHNVVEDESLSCESYDSHCHLDTESSSHIY</sequence>
<proteinExistence type="predicted"/>
<evidence type="ECO:0000313" key="2">
    <source>
        <dbReference type="EMBL" id="KAI5435972.1"/>
    </source>
</evidence>
<evidence type="ECO:0000256" key="1">
    <source>
        <dbReference type="SAM" id="Phobius"/>
    </source>
</evidence>
<dbReference type="AlphaFoldDB" id="A0A9D4YBN0"/>
<organism evidence="2 3">
    <name type="scientific">Pisum sativum</name>
    <name type="common">Garden pea</name>
    <name type="synonym">Lathyrus oleraceus</name>
    <dbReference type="NCBI Taxonomy" id="3888"/>
    <lineage>
        <taxon>Eukaryota</taxon>
        <taxon>Viridiplantae</taxon>
        <taxon>Streptophyta</taxon>
        <taxon>Embryophyta</taxon>
        <taxon>Tracheophyta</taxon>
        <taxon>Spermatophyta</taxon>
        <taxon>Magnoliopsida</taxon>
        <taxon>eudicotyledons</taxon>
        <taxon>Gunneridae</taxon>
        <taxon>Pentapetalae</taxon>
        <taxon>rosids</taxon>
        <taxon>fabids</taxon>
        <taxon>Fabales</taxon>
        <taxon>Fabaceae</taxon>
        <taxon>Papilionoideae</taxon>
        <taxon>50 kb inversion clade</taxon>
        <taxon>NPAAA clade</taxon>
        <taxon>Hologalegina</taxon>
        <taxon>IRL clade</taxon>
        <taxon>Fabeae</taxon>
        <taxon>Lathyrus</taxon>
    </lineage>
</organism>
<feature type="transmembrane region" description="Helical" evidence="1">
    <location>
        <begin position="12"/>
        <end position="30"/>
    </location>
</feature>
<dbReference type="Gramene" id="Psat02G0241100-T1">
    <property type="protein sequence ID" value="KAI5435972.1"/>
    <property type="gene ID" value="KIW84_022411"/>
</dbReference>
<keyword evidence="3" id="KW-1185">Reference proteome</keyword>
<name>A0A9D4YBN0_PEA</name>
<comment type="caution">
    <text evidence="2">The sequence shown here is derived from an EMBL/GenBank/DDBJ whole genome shotgun (WGS) entry which is preliminary data.</text>
</comment>
<evidence type="ECO:0000313" key="3">
    <source>
        <dbReference type="Proteomes" id="UP001058974"/>
    </source>
</evidence>
<keyword evidence="1" id="KW-1133">Transmembrane helix</keyword>
<gene>
    <name evidence="2" type="ORF">KIW84_022411</name>
</gene>
<keyword evidence="1" id="KW-0472">Membrane</keyword>
<dbReference type="EMBL" id="JAMSHJ010000002">
    <property type="protein sequence ID" value="KAI5435972.1"/>
    <property type="molecule type" value="Genomic_DNA"/>
</dbReference>
<protein>
    <submittedName>
        <fullName evidence="2">Uncharacterized protein</fullName>
    </submittedName>
</protein>